<feature type="region of interest" description="Disordered" evidence="1">
    <location>
        <begin position="1"/>
        <end position="31"/>
    </location>
</feature>
<protein>
    <submittedName>
        <fullName evidence="2">Uncharacterized protein</fullName>
    </submittedName>
</protein>
<evidence type="ECO:0000313" key="3">
    <source>
        <dbReference type="Proteomes" id="UP000265520"/>
    </source>
</evidence>
<organism evidence="2 3">
    <name type="scientific">Trifolium medium</name>
    <dbReference type="NCBI Taxonomy" id="97028"/>
    <lineage>
        <taxon>Eukaryota</taxon>
        <taxon>Viridiplantae</taxon>
        <taxon>Streptophyta</taxon>
        <taxon>Embryophyta</taxon>
        <taxon>Tracheophyta</taxon>
        <taxon>Spermatophyta</taxon>
        <taxon>Magnoliopsida</taxon>
        <taxon>eudicotyledons</taxon>
        <taxon>Gunneridae</taxon>
        <taxon>Pentapetalae</taxon>
        <taxon>rosids</taxon>
        <taxon>fabids</taxon>
        <taxon>Fabales</taxon>
        <taxon>Fabaceae</taxon>
        <taxon>Papilionoideae</taxon>
        <taxon>50 kb inversion clade</taxon>
        <taxon>NPAAA clade</taxon>
        <taxon>Hologalegina</taxon>
        <taxon>IRL clade</taxon>
        <taxon>Trifolieae</taxon>
        <taxon>Trifolium</taxon>
    </lineage>
</organism>
<comment type="caution">
    <text evidence="2">The sequence shown here is derived from an EMBL/GenBank/DDBJ whole genome shotgun (WGS) entry which is preliminary data.</text>
</comment>
<proteinExistence type="predicted"/>
<accession>A0A392UYL2</accession>
<dbReference type="EMBL" id="LXQA010990697">
    <property type="protein sequence ID" value="MCI80222.1"/>
    <property type="molecule type" value="Genomic_DNA"/>
</dbReference>
<dbReference type="Proteomes" id="UP000265520">
    <property type="component" value="Unassembled WGS sequence"/>
</dbReference>
<keyword evidence="3" id="KW-1185">Reference proteome</keyword>
<evidence type="ECO:0000256" key="1">
    <source>
        <dbReference type="SAM" id="MobiDB-lite"/>
    </source>
</evidence>
<dbReference type="AlphaFoldDB" id="A0A392UYL2"/>
<sequence length="58" mass="6322">HFGAHRGAAVKRFPAYQHQQGKKNKSPHDWKLTSATASYNLTGCDCGNQAPPDKGSVR</sequence>
<feature type="non-terminal residue" evidence="2">
    <location>
        <position position="1"/>
    </location>
</feature>
<evidence type="ECO:0000313" key="2">
    <source>
        <dbReference type="EMBL" id="MCI80222.1"/>
    </source>
</evidence>
<name>A0A392UYL2_9FABA</name>
<reference evidence="2 3" key="1">
    <citation type="journal article" date="2018" name="Front. Plant Sci.">
        <title>Red Clover (Trifolium pratense) and Zigzag Clover (T. medium) - A Picture of Genomic Similarities and Differences.</title>
        <authorList>
            <person name="Dluhosova J."/>
            <person name="Istvanek J."/>
            <person name="Nedelnik J."/>
            <person name="Repkova J."/>
        </authorList>
    </citation>
    <scope>NUCLEOTIDE SEQUENCE [LARGE SCALE GENOMIC DNA]</scope>
    <source>
        <strain evidence="3">cv. 10/8</strain>
        <tissue evidence="2">Leaf</tissue>
    </source>
</reference>